<evidence type="ECO:0000313" key="1">
    <source>
        <dbReference type="EMBL" id="SHO64336.1"/>
    </source>
</evidence>
<sequence>MSDFQRIKRLFEFNKKARQKNRARNLKSIENSFKNFRMLTSYYLKLTVATTGK</sequence>
<organism evidence="1 2">
    <name type="scientific">Algoriphagus zhangzhouensis</name>
    <dbReference type="NCBI Taxonomy" id="1073327"/>
    <lineage>
        <taxon>Bacteria</taxon>
        <taxon>Pseudomonadati</taxon>
        <taxon>Bacteroidota</taxon>
        <taxon>Cytophagia</taxon>
        <taxon>Cytophagales</taxon>
        <taxon>Cyclobacteriaceae</taxon>
        <taxon>Algoriphagus</taxon>
    </lineage>
</organism>
<reference evidence="2" key="1">
    <citation type="submission" date="2016-12" db="EMBL/GenBank/DDBJ databases">
        <authorList>
            <person name="Varghese N."/>
            <person name="Submissions S."/>
        </authorList>
    </citation>
    <scope>NUCLEOTIDE SEQUENCE [LARGE SCALE GENOMIC DNA]</scope>
    <source>
        <strain evidence="2">DSM 25035</strain>
    </source>
</reference>
<dbReference type="AlphaFoldDB" id="A0A1M7ZI38"/>
<protein>
    <submittedName>
        <fullName evidence="1">Uncharacterized protein</fullName>
    </submittedName>
</protein>
<dbReference type="EMBL" id="FRXN01000005">
    <property type="protein sequence ID" value="SHO64336.1"/>
    <property type="molecule type" value="Genomic_DNA"/>
</dbReference>
<accession>A0A1M7ZI38</accession>
<proteinExistence type="predicted"/>
<gene>
    <name evidence="1" type="ORF">SAMN04488108_3383</name>
</gene>
<keyword evidence="2" id="KW-1185">Reference proteome</keyword>
<dbReference type="Proteomes" id="UP000184609">
    <property type="component" value="Unassembled WGS sequence"/>
</dbReference>
<name>A0A1M7ZI38_9BACT</name>
<evidence type="ECO:0000313" key="2">
    <source>
        <dbReference type="Proteomes" id="UP000184609"/>
    </source>
</evidence>